<reference evidence="1 2" key="1">
    <citation type="submission" date="2017-02" db="EMBL/GenBank/DDBJ databases">
        <authorList>
            <person name="Peterson S.W."/>
        </authorList>
    </citation>
    <scope>NUCLEOTIDE SEQUENCE [LARGE SCALE GENOMIC DNA]</scope>
    <source>
        <strain evidence="1 2">DSM 22323</strain>
    </source>
</reference>
<protein>
    <submittedName>
        <fullName evidence="1">SatD family (SatD)</fullName>
    </submittedName>
</protein>
<dbReference type="InterPro" id="IPR032580">
    <property type="entry name" value="SatD"/>
</dbReference>
<sequence>MKAVITGDIIDSQKFGAEVWYKALQEIFEGKTSQEWENYRGDEFQYLIPNAEDAFLEFLKIKAGIKKIQDLDVRISIGLGDQNFVADKVSQSNGSAFVNSGRNLERIKAEKINLHIASEKPELDAQLNLIFKWVSLTVDSWSVMSAEIVDLFLNKKDINQDEAAKQLNLTQSSISQRLKRANYDLLMETEAYYRQLISQQK</sequence>
<evidence type="ECO:0000313" key="2">
    <source>
        <dbReference type="Proteomes" id="UP000191112"/>
    </source>
</evidence>
<dbReference type="EMBL" id="FUYZ01000005">
    <property type="protein sequence ID" value="SKB89905.1"/>
    <property type="molecule type" value="Genomic_DNA"/>
</dbReference>
<dbReference type="OrthoDB" id="7064118at2"/>
<dbReference type="AlphaFoldDB" id="A0A1T5F157"/>
<name>A0A1T5F157_9FLAO</name>
<dbReference type="STRING" id="619805.SAMN05660477_01692"/>
<accession>A0A1T5F157</accession>
<dbReference type="Pfam" id="PF16264">
    <property type="entry name" value="SatD"/>
    <property type="match status" value="1"/>
</dbReference>
<gene>
    <name evidence="1" type="ORF">SAMN05660477_01692</name>
</gene>
<keyword evidence="2" id="KW-1185">Reference proteome</keyword>
<organism evidence="1 2">
    <name type="scientific">Soonwooa buanensis</name>
    <dbReference type="NCBI Taxonomy" id="619805"/>
    <lineage>
        <taxon>Bacteria</taxon>
        <taxon>Pseudomonadati</taxon>
        <taxon>Bacteroidota</taxon>
        <taxon>Flavobacteriia</taxon>
        <taxon>Flavobacteriales</taxon>
        <taxon>Weeksellaceae</taxon>
        <taxon>Chryseobacterium group</taxon>
        <taxon>Soonwooa</taxon>
    </lineage>
</organism>
<proteinExistence type="predicted"/>
<dbReference type="RefSeq" id="WP_079666946.1">
    <property type="nucleotide sequence ID" value="NZ_FUYZ01000005.1"/>
</dbReference>
<evidence type="ECO:0000313" key="1">
    <source>
        <dbReference type="EMBL" id="SKB89905.1"/>
    </source>
</evidence>
<dbReference type="Proteomes" id="UP000191112">
    <property type="component" value="Unassembled WGS sequence"/>
</dbReference>